<dbReference type="GO" id="GO:0033389">
    <property type="term" value="P:putrescine biosynthetic process from arginine, via agmatine"/>
    <property type="evidence" value="ECO:0007669"/>
    <property type="project" value="TreeGrafter"/>
</dbReference>
<dbReference type="Proteomes" id="UP000051888">
    <property type="component" value="Unassembled WGS sequence"/>
</dbReference>
<gene>
    <name evidence="2" type="ORF">AN964_24550</name>
</gene>
<dbReference type="PROSITE" id="PS51409">
    <property type="entry name" value="ARGINASE_2"/>
    <property type="match status" value="1"/>
</dbReference>
<comment type="caution">
    <text evidence="2">The sequence shown here is derived from an EMBL/GenBank/DDBJ whole genome shotgun (WGS) entry which is preliminary data.</text>
</comment>
<dbReference type="PATRIC" id="fig|157838.3.peg.5403"/>
<dbReference type="OrthoDB" id="9805406at2"/>
<keyword evidence="3" id="KW-1185">Reference proteome</keyword>
<dbReference type="Gene3D" id="3.40.800.10">
    <property type="entry name" value="Ureohydrolase domain"/>
    <property type="match status" value="1"/>
</dbReference>
<dbReference type="InterPro" id="IPR006035">
    <property type="entry name" value="Ureohydrolase"/>
</dbReference>
<dbReference type="AlphaFoldDB" id="A0A0Q3WRS5"/>
<evidence type="ECO:0000256" key="1">
    <source>
        <dbReference type="PROSITE-ProRule" id="PRU00742"/>
    </source>
</evidence>
<proteinExistence type="inferred from homology"/>
<dbReference type="SUPFAM" id="SSF52768">
    <property type="entry name" value="Arginase/deacetylase"/>
    <property type="match status" value="1"/>
</dbReference>
<dbReference type="EMBL" id="LJJC01000015">
    <property type="protein sequence ID" value="KQL50795.1"/>
    <property type="molecule type" value="Genomic_DNA"/>
</dbReference>
<dbReference type="PANTHER" id="PTHR11358:SF41">
    <property type="entry name" value="ARGINASE"/>
    <property type="match status" value="1"/>
</dbReference>
<protein>
    <submittedName>
        <fullName evidence="2">Arginase</fullName>
    </submittedName>
</protein>
<comment type="similarity">
    <text evidence="1">Belongs to the arginase family.</text>
</comment>
<evidence type="ECO:0000313" key="2">
    <source>
        <dbReference type="EMBL" id="KQL50795.1"/>
    </source>
</evidence>
<dbReference type="GO" id="GO:0008783">
    <property type="term" value="F:agmatinase activity"/>
    <property type="evidence" value="ECO:0007669"/>
    <property type="project" value="TreeGrafter"/>
</dbReference>
<dbReference type="RefSeq" id="WP_055742401.1">
    <property type="nucleotide sequence ID" value="NZ_JAAIWL010000012.1"/>
</dbReference>
<name>A0A0Q3WRS5_9BACI</name>
<dbReference type="GO" id="GO:0046872">
    <property type="term" value="F:metal ion binding"/>
    <property type="evidence" value="ECO:0007669"/>
    <property type="project" value="InterPro"/>
</dbReference>
<evidence type="ECO:0000313" key="3">
    <source>
        <dbReference type="Proteomes" id="UP000051888"/>
    </source>
</evidence>
<dbReference type="Pfam" id="PF00491">
    <property type="entry name" value="Arginase"/>
    <property type="match status" value="1"/>
</dbReference>
<dbReference type="InterPro" id="IPR023696">
    <property type="entry name" value="Ureohydrolase_dom_sf"/>
</dbReference>
<dbReference type="PANTHER" id="PTHR11358">
    <property type="entry name" value="ARGINASE/AGMATINASE"/>
    <property type="match status" value="1"/>
</dbReference>
<organism evidence="2 3">
    <name type="scientific">Heyndrickxia shackletonii</name>
    <dbReference type="NCBI Taxonomy" id="157838"/>
    <lineage>
        <taxon>Bacteria</taxon>
        <taxon>Bacillati</taxon>
        <taxon>Bacillota</taxon>
        <taxon>Bacilli</taxon>
        <taxon>Bacillales</taxon>
        <taxon>Bacillaceae</taxon>
        <taxon>Heyndrickxia</taxon>
    </lineage>
</organism>
<sequence>MGLLNKGITIMNFDETYFAQQALQHYPHDNINVQQLQHVSLYCEEDSLKEINSFLQKRQHRGITFIGSGNYHYVTYLLLKDMKKPFSLVLFDNHPDIGQNKGDRMLSCGTWVSYALSNIPLLKNVIIIGPTGSEASRIQSPRINVFSFKGNQVYSTASILSAIPTDRVYISIDKDVLNPNEVQTNWDQGVMTINTLLSYLKSILQFKKVEGVDICGEEKLSPLQAILPNYQSIIHKNEKANLKILNSCLKGYEAQLKGA</sequence>
<accession>A0A0Q3WRS5</accession>
<dbReference type="STRING" id="157838.AN964_24550"/>
<reference evidence="2 3" key="1">
    <citation type="submission" date="2015-09" db="EMBL/GenBank/DDBJ databases">
        <title>Genome sequencing project for genomic taxonomy and phylogenomics of Bacillus-like bacteria.</title>
        <authorList>
            <person name="Liu B."/>
            <person name="Wang J."/>
            <person name="Zhu Y."/>
            <person name="Liu G."/>
            <person name="Chen Q."/>
            <person name="Chen Z."/>
            <person name="Lan J."/>
            <person name="Che J."/>
            <person name="Ge C."/>
            <person name="Shi H."/>
            <person name="Pan Z."/>
            <person name="Liu X."/>
        </authorList>
    </citation>
    <scope>NUCLEOTIDE SEQUENCE [LARGE SCALE GENOMIC DNA]</scope>
    <source>
        <strain evidence="2 3">LMG 18435</strain>
    </source>
</reference>